<evidence type="ECO:0000256" key="2">
    <source>
        <dbReference type="ARBA" id="ARBA00022679"/>
    </source>
</evidence>
<dbReference type="SUPFAM" id="SSF53335">
    <property type="entry name" value="S-adenosyl-L-methionine-dependent methyltransferases"/>
    <property type="match status" value="1"/>
</dbReference>
<accession>A0AAV9XW12</accession>
<dbReference type="PRINTS" id="PR02008">
    <property type="entry name" value="RCMTFAMILY"/>
</dbReference>
<comment type="similarity">
    <text evidence="5">Belongs to the class I-like SAM-binding methyltransferase superfamily. RsmB/NOP family.</text>
</comment>
<feature type="domain" description="SAM-dependent MTase RsmB/NOP-type" evidence="7">
    <location>
        <begin position="34"/>
        <end position="462"/>
    </location>
</feature>
<keyword evidence="9" id="KW-1185">Reference proteome</keyword>
<dbReference type="GO" id="GO:0001510">
    <property type="term" value="P:RNA methylation"/>
    <property type="evidence" value="ECO:0007669"/>
    <property type="project" value="InterPro"/>
</dbReference>
<evidence type="ECO:0000256" key="5">
    <source>
        <dbReference type="PROSITE-ProRule" id="PRU01023"/>
    </source>
</evidence>
<keyword evidence="2 5" id="KW-0808">Transferase</keyword>
<dbReference type="Proteomes" id="UP001311799">
    <property type="component" value="Unassembled WGS sequence"/>
</dbReference>
<dbReference type="Pfam" id="PF01189">
    <property type="entry name" value="Methyltr_RsmB-F"/>
    <property type="match status" value="1"/>
</dbReference>
<evidence type="ECO:0000313" key="8">
    <source>
        <dbReference type="EMBL" id="KAK6588688.1"/>
    </source>
</evidence>
<organism evidence="8 9">
    <name type="scientific">Cryptosporidium xiaoi</name>
    <dbReference type="NCBI Taxonomy" id="659607"/>
    <lineage>
        <taxon>Eukaryota</taxon>
        <taxon>Sar</taxon>
        <taxon>Alveolata</taxon>
        <taxon>Apicomplexa</taxon>
        <taxon>Conoidasida</taxon>
        <taxon>Coccidia</taxon>
        <taxon>Eucoccidiorida</taxon>
        <taxon>Eimeriorina</taxon>
        <taxon>Cryptosporidiidae</taxon>
        <taxon>Cryptosporidium</taxon>
    </lineage>
</organism>
<dbReference type="PROSITE" id="PS51686">
    <property type="entry name" value="SAM_MT_RSMB_NOP"/>
    <property type="match status" value="1"/>
</dbReference>
<reference evidence="8 9" key="1">
    <citation type="submission" date="2023-10" db="EMBL/GenBank/DDBJ databases">
        <title>Comparative genomics analysis reveals potential genetic determinants of host preference in Cryptosporidium xiaoi.</title>
        <authorList>
            <person name="Xiao L."/>
            <person name="Li J."/>
        </authorList>
    </citation>
    <scope>NUCLEOTIDE SEQUENCE [LARGE SCALE GENOMIC DNA]</scope>
    <source>
        <strain evidence="8 9">52996</strain>
    </source>
</reference>
<keyword evidence="3 5" id="KW-0949">S-adenosyl-L-methionine</keyword>
<evidence type="ECO:0000256" key="6">
    <source>
        <dbReference type="SAM" id="MobiDB-lite"/>
    </source>
</evidence>
<dbReference type="InterPro" id="IPR029063">
    <property type="entry name" value="SAM-dependent_MTases_sf"/>
</dbReference>
<dbReference type="PANTHER" id="PTHR22808">
    <property type="entry name" value="NCL1 YEAST -RELATED NOL1/NOP2/FMU SUN DOMAIN-CONTAINING"/>
    <property type="match status" value="1"/>
</dbReference>
<proteinExistence type="inferred from homology"/>
<evidence type="ECO:0000313" key="9">
    <source>
        <dbReference type="Proteomes" id="UP001311799"/>
    </source>
</evidence>
<feature type="binding site" evidence="5">
    <location>
        <begin position="156"/>
        <end position="162"/>
    </location>
    <ligand>
        <name>S-adenosyl-L-methionine</name>
        <dbReference type="ChEBI" id="CHEBI:59789"/>
    </ligand>
</feature>
<dbReference type="InterPro" id="IPR049560">
    <property type="entry name" value="MeTrfase_RsmB-F_NOP2_cat"/>
</dbReference>
<protein>
    <recommendedName>
        <fullName evidence="7">SAM-dependent MTase RsmB/NOP-type domain-containing protein</fullName>
    </recommendedName>
</protein>
<dbReference type="Gene3D" id="3.40.50.150">
    <property type="entry name" value="Vaccinia Virus protein VP39"/>
    <property type="match status" value="1"/>
</dbReference>
<keyword evidence="4 5" id="KW-0694">RNA-binding</keyword>
<dbReference type="InterPro" id="IPR001678">
    <property type="entry name" value="MeTrfase_RsmB-F_NOP2_dom"/>
</dbReference>
<comment type="caution">
    <text evidence="8">The sequence shown here is derived from an EMBL/GenBank/DDBJ whole genome shotgun (WGS) entry which is preliminary data.</text>
</comment>
<gene>
    <name evidence="8" type="ORF">RS030_3382</name>
</gene>
<feature type="region of interest" description="Disordered" evidence="6">
    <location>
        <begin position="375"/>
        <end position="400"/>
    </location>
</feature>
<dbReference type="AlphaFoldDB" id="A0AAV9XW12"/>
<dbReference type="GO" id="GO:0003723">
    <property type="term" value="F:RNA binding"/>
    <property type="evidence" value="ECO:0007669"/>
    <property type="project" value="UniProtKB-UniRule"/>
</dbReference>
<comment type="caution">
    <text evidence="5">Lacks conserved residue(s) required for the propagation of feature annotation.</text>
</comment>
<name>A0AAV9XW12_9CRYT</name>
<sequence length="775" mass="89687">MTVCGYSNLVKESKAFEDYYRTQKIVLDEEWSEFIECIKTDLPSTFRIVDASPYSESVKELMKEMEKVNINDNGERSADNEKEFLLKEIHWYPKGLAYQIVKSRDKLRRSSGISKEFHSKLVLMSDGGSILRQEAVSMLPVLFLDIKPIHTVLDMCSAPGSKTSQIIEIFQTENCYNENKFPKGIIIANDLDTRRAHMLIHHTRHLNSPSLIVTTHSADHFPDLYLDDKPMGSELGNLEESQVKVLKKFYFDRILCDVPCSSDGTLRKNPNLFQKWSASFSIGLHRLQRNILLRALSLLKPEDGILVYCTCSLNPLENEAVVASVINSLEGKIKVEILDPEKISEVSRDVILKTRFGRGLSTWKVPVPRKQIKKEKYKQKKNRKEAQIDNSNYLKSDEDNSDTTKEFFDDYEQVPFHSRETIFPSMFPPKCEQIKTELRKCLRISPHQENTGGFFICAMKTTRINKSDVDIKTVSYQDYTKMKVQDDYLTLSVNPNKDSIMKTLFNSYGICGYDENEITNTLLYRNPKGDFNRAARGKKKVGEDLETVSNGEENVECAEVNNMEDEVRFPRKMWQISNSVKDFLFSVRSRNPLRVIHAGFPGVELSRYRKGPIILDNEVIDENFPPIYRFNCAYSNYLYLIHKLPLNDTIRCREFSIKTVCMLLQSLERPSDLEEGKEFHPFRIPRHMLNENEFPDLKGIFDHPGSIIIRLNLDRNVKGEKEEKAKSSHNTFAGSLQPIFLPAHVGRHHVELLLDKFLRYCVKFHIENIYKKMSR</sequence>
<evidence type="ECO:0000259" key="7">
    <source>
        <dbReference type="PROSITE" id="PS51686"/>
    </source>
</evidence>
<evidence type="ECO:0000256" key="4">
    <source>
        <dbReference type="ARBA" id="ARBA00022884"/>
    </source>
</evidence>
<feature type="binding site" evidence="5">
    <location>
        <position position="190"/>
    </location>
    <ligand>
        <name>S-adenosyl-L-methionine</name>
        <dbReference type="ChEBI" id="CHEBI:59789"/>
    </ligand>
</feature>
<keyword evidence="1 5" id="KW-0489">Methyltransferase</keyword>
<evidence type="ECO:0000256" key="1">
    <source>
        <dbReference type="ARBA" id="ARBA00022603"/>
    </source>
</evidence>
<feature type="active site" description="Nucleophile" evidence="5">
    <location>
        <position position="311"/>
    </location>
</feature>
<dbReference type="GO" id="GO:0008173">
    <property type="term" value="F:RNA methyltransferase activity"/>
    <property type="evidence" value="ECO:0007669"/>
    <property type="project" value="InterPro"/>
</dbReference>
<evidence type="ECO:0000256" key="3">
    <source>
        <dbReference type="ARBA" id="ARBA00022691"/>
    </source>
</evidence>
<dbReference type="InterPro" id="IPR023267">
    <property type="entry name" value="RCMT"/>
</dbReference>
<feature type="binding site" evidence="5">
    <location>
        <position position="257"/>
    </location>
    <ligand>
        <name>S-adenosyl-L-methionine</name>
        <dbReference type="ChEBI" id="CHEBI:59789"/>
    </ligand>
</feature>
<dbReference type="EMBL" id="JAWDEY010000031">
    <property type="protein sequence ID" value="KAK6588688.1"/>
    <property type="molecule type" value="Genomic_DNA"/>
</dbReference>